<dbReference type="SUPFAM" id="SSF51735">
    <property type="entry name" value="NAD(P)-binding Rossmann-fold domains"/>
    <property type="match status" value="1"/>
</dbReference>
<evidence type="ECO:0000256" key="1">
    <source>
        <dbReference type="ARBA" id="ARBA00006484"/>
    </source>
</evidence>
<keyword evidence="2" id="KW-0560">Oxidoreductase</keyword>
<organism evidence="5 6">
    <name type="scientific">Kribbella koreensis</name>
    <dbReference type="NCBI Taxonomy" id="57909"/>
    <lineage>
        <taxon>Bacteria</taxon>
        <taxon>Bacillati</taxon>
        <taxon>Actinomycetota</taxon>
        <taxon>Actinomycetes</taxon>
        <taxon>Propionibacteriales</taxon>
        <taxon>Kribbellaceae</taxon>
        <taxon>Kribbella</taxon>
    </lineage>
</organism>
<dbReference type="Proteomes" id="UP001500542">
    <property type="component" value="Unassembled WGS sequence"/>
</dbReference>
<accession>A0ABP4BSD8</accession>
<sequence length="280" mass="29131">MDAKDGRSWLVTGTSSGLGRALVEVLAARGERVMATAREVGRIAELEELAPGRVRVARLDVTDGASVRAAVAAAEEAFGGIGVLVNNAGSALLGAFEEHGDEELRAAFETNLFGALAVTRAVLPGMRARRSGHLVQMSSVVGVTSGAGGSAYAGPKAALEAMSEALAAEVAALGIRVTIVEPGPFRTDFGGRSLSWGQPLQDYAALIGPARAAFEASHGTQSGDPLRAAEAIIEAVERDDSPLRLPLGAEAYQWIRGYLSRRLDELEMAEPIGADTALRN</sequence>
<evidence type="ECO:0000256" key="2">
    <source>
        <dbReference type="ARBA" id="ARBA00023002"/>
    </source>
</evidence>
<comment type="similarity">
    <text evidence="1 3">Belongs to the short-chain dehydrogenases/reductases (SDR) family.</text>
</comment>
<evidence type="ECO:0000313" key="5">
    <source>
        <dbReference type="EMBL" id="GAA0953774.1"/>
    </source>
</evidence>
<dbReference type="PANTHER" id="PTHR43976">
    <property type="entry name" value="SHORT CHAIN DEHYDROGENASE"/>
    <property type="match status" value="1"/>
</dbReference>
<dbReference type="InterPro" id="IPR036291">
    <property type="entry name" value="NAD(P)-bd_dom_sf"/>
</dbReference>
<keyword evidence="6" id="KW-1185">Reference proteome</keyword>
<proteinExistence type="inferred from homology"/>
<dbReference type="RefSeq" id="WP_343977219.1">
    <property type="nucleotide sequence ID" value="NZ_BAAAHK010000014.1"/>
</dbReference>
<dbReference type="PANTHER" id="PTHR43976:SF16">
    <property type="entry name" value="SHORT-CHAIN DEHYDROGENASE_REDUCTASE FAMILY PROTEIN"/>
    <property type="match status" value="1"/>
</dbReference>
<gene>
    <name evidence="5" type="ORF">GCM10009554_58610</name>
</gene>
<dbReference type="Pfam" id="PF00106">
    <property type="entry name" value="adh_short"/>
    <property type="match status" value="1"/>
</dbReference>
<dbReference type="InterPro" id="IPR002347">
    <property type="entry name" value="SDR_fam"/>
</dbReference>
<dbReference type="EMBL" id="BAAAHK010000014">
    <property type="protein sequence ID" value="GAA0953774.1"/>
    <property type="molecule type" value="Genomic_DNA"/>
</dbReference>
<evidence type="ECO:0000313" key="6">
    <source>
        <dbReference type="Proteomes" id="UP001500542"/>
    </source>
</evidence>
<evidence type="ECO:0000256" key="3">
    <source>
        <dbReference type="RuleBase" id="RU000363"/>
    </source>
</evidence>
<dbReference type="PRINTS" id="PR00080">
    <property type="entry name" value="SDRFAMILY"/>
</dbReference>
<dbReference type="InterPro" id="IPR051911">
    <property type="entry name" value="SDR_oxidoreductase"/>
</dbReference>
<protein>
    <submittedName>
        <fullName evidence="5">Oxidoreductase</fullName>
    </submittedName>
</protein>
<evidence type="ECO:0000259" key="4">
    <source>
        <dbReference type="SMART" id="SM00822"/>
    </source>
</evidence>
<name>A0ABP4BSD8_9ACTN</name>
<reference evidence="6" key="1">
    <citation type="journal article" date="2019" name="Int. J. Syst. Evol. Microbiol.">
        <title>The Global Catalogue of Microorganisms (GCM) 10K type strain sequencing project: providing services to taxonomists for standard genome sequencing and annotation.</title>
        <authorList>
            <consortium name="The Broad Institute Genomics Platform"/>
            <consortium name="The Broad Institute Genome Sequencing Center for Infectious Disease"/>
            <person name="Wu L."/>
            <person name="Ma J."/>
        </authorList>
    </citation>
    <scope>NUCLEOTIDE SEQUENCE [LARGE SCALE GENOMIC DNA]</scope>
    <source>
        <strain evidence="6">JCM 10977</strain>
    </source>
</reference>
<feature type="domain" description="Ketoreductase" evidence="4">
    <location>
        <begin position="7"/>
        <end position="199"/>
    </location>
</feature>
<dbReference type="InterPro" id="IPR057326">
    <property type="entry name" value="KR_dom"/>
</dbReference>
<comment type="caution">
    <text evidence="5">The sequence shown here is derived from an EMBL/GenBank/DDBJ whole genome shotgun (WGS) entry which is preliminary data.</text>
</comment>
<dbReference type="PRINTS" id="PR00081">
    <property type="entry name" value="GDHRDH"/>
</dbReference>
<dbReference type="SMART" id="SM00822">
    <property type="entry name" value="PKS_KR"/>
    <property type="match status" value="1"/>
</dbReference>
<dbReference type="Gene3D" id="3.40.50.720">
    <property type="entry name" value="NAD(P)-binding Rossmann-like Domain"/>
    <property type="match status" value="1"/>
</dbReference>